<protein>
    <submittedName>
        <fullName evidence="1">Uncharacterized protein</fullName>
    </submittedName>
</protein>
<reference evidence="2" key="1">
    <citation type="submission" date="2013-01" db="EMBL/GenBank/DDBJ databases">
        <title>Draft Genome Sequence of a Mulberry Tree, Morus notabilis C.K. Schneid.</title>
        <authorList>
            <person name="He N."/>
            <person name="Zhao S."/>
        </authorList>
    </citation>
    <scope>NUCLEOTIDE SEQUENCE</scope>
</reference>
<gene>
    <name evidence="1" type="ORF">L484_005253</name>
</gene>
<evidence type="ECO:0000313" key="2">
    <source>
        <dbReference type="Proteomes" id="UP000030645"/>
    </source>
</evidence>
<name>W9S2W8_9ROSA</name>
<sequence length="103" mass="12024">MEHFVIMREERYRVVREDQSYCRGPYLYTTLVQQEPPMTHKVQTYATPLHEAGDYQQPFAHKGPNYPRVPSKKHGGVMDCNEVAKLYGGVVFTEYGRNKFPRA</sequence>
<evidence type="ECO:0000313" key="1">
    <source>
        <dbReference type="EMBL" id="EXC23303.1"/>
    </source>
</evidence>
<organism evidence="1 2">
    <name type="scientific">Morus notabilis</name>
    <dbReference type="NCBI Taxonomy" id="981085"/>
    <lineage>
        <taxon>Eukaryota</taxon>
        <taxon>Viridiplantae</taxon>
        <taxon>Streptophyta</taxon>
        <taxon>Embryophyta</taxon>
        <taxon>Tracheophyta</taxon>
        <taxon>Spermatophyta</taxon>
        <taxon>Magnoliopsida</taxon>
        <taxon>eudicotyledons</taxon>
        <taxon>Gunneridae</taxon>
        <taxon>Pentapetalae</taxon>
        <taxon>rosids</taxon>
        <taxon>fabids</taxon>
        <taxon>Rosales</taxon>
        <taxon>Moraceae</taxon>
        <taxon>Moreae</taxon>
        <taxon>Morus</taxon>
    </lineage>
</organism>
<dbReference type="EMBL" id="KE345992">
    <property type="protein sequence ID" value="EXC23303.1"/>
    <property type="molecule type" value="Genomic_DNA"/>
</dbReference>
<dbReference type="Proteomes" id="UP000030645">
    <property type="component" value="Unassembled WGS sequence"/>
</dbReference>
<dbReference type="AlphaFoldDB" id="W9S2W8"/>
<keyword evidence="2" id="KW-1185">Reference proteome</keyword>
<proteinExistence type="predicted"/>
<accession>W9S2W8</accession>